<dbReference type="Gene3D" id="1.50.10.10">
    <property type="match status" value="1"/>
</dbReference>
<dbReference type="EMBL" id="AP021858">
    <property type="protein sequence ID" value="BBO24287.1"/>
    <property type="molecule type" value="Genomic_DNA"/>
</dbReference>
<feature type="domain" description="Glycogen debranching enzyme bacterial and archaeal type N-terminal" evidence="2">
    <location>
        <begin position="19"/>
        <end position="231"/>
    </location>
</feature>
<evidence type="ECO:0000259" key="1">
    <source>
        <dbReference type="Pfam" id="PF06202"/>
    </source>
</evidence>
<name>A0A809S5J3_9BACT</name>
<reference evidence="3" key="1">
    <citation type="journal article" name="DNA Res.">
        <title>The physiological potential of anammox bacteria as revealed by their core genome structure.</title>
        <authorList>
            <person name="Okubo T."/>
            <person name="Toyoda A."/>
            <person name="Fukuhara K."/>
            <person name="Uchiyama I."/>
            <person name="Harigaya Y."/>
            <person name="Kuroiwa M."/>
            <person name="Suzuki T."/>
            <person name="Murakami Y."/>
            <person name="Suwa Y."/>
            <person name="Takami H."/>
        </authorList>
    </citation>
    <scope>NUCLEOTIDE SEQUENCE</scope>
    <source>
        <strain evidence="3">317325-2</strain>
    </source>
</reference>
<dbReference type="InterPro" id="IPR010401">
    <property type="entry name" value="AGL/Gdb1"/>
</dbReference>
<dbReference type="PANTHER" id="PTHR10569:SF2">
    <property type="entry name" value="GLYCOGEN DEBRANCHING ENZYME"/>
    <property type="match status" value="1"/>
</dbReference>
<sequence>MRYVFNRDRCQNVEYSSRREWLLTNGIGGYAMGTVSGINTRRYHGHLVAATRPPTERTLLLANLEASAASGGAQVWLSANQYPGAVFPDGYRYLEWFSAGRSIRWHYLSGSVAIEKSLSMMQGKNAICANYRNAGESSVLLIVRPLIALRSYHGTFNETPRFPNSVGFPPGLTRIEHSGTVLSLAHPGAQCVPVQGWYYRFEHAREIERGLEPRDDLYCPCELRFDLESGAVASISAAEGDPVAPWFPDWNDQDENLEFGDHLEEMAGPFLVKSESRLTIVAGYPWFTDWGRDAMISVPGICLCSGRVQEAREILEGFSSEMHQGLIPNRFMEQGSPEFNTADATLWFFQAVYETLRSEWDAEFAVRMFDVLRESLDWHLRGTLFGIRTDPEDGLLTQGEAGYQLTWMDVKIGDWVVTPRHGKPVEVNGLWVNALRILEWLAERLGHGGRSYAEAAERAEQAFERKFWVAGRGHYYDTVDPYDATLRPNQLIAMSLPFGPAKGDRAKAALDVVTAELLTAVGLRTLGPNEPGYRGRFDGPLTNMDAAYHQGTVWPWLLGPYVTALLKLTGDTEQAERVLLRSQGMLVEYGIGGIAELYDGDPPHRPNGCPFQAWSVGEILRAWRLIHPRSEETK</sequence>
<accession>A0A809S5J3</accession>
<evidence type="ECO:0000259" key="2">
    <source>
        <dbReference type="Pfam" id="PF12439"/>
    </source>
</evidence>
<dbReference type="InterPro" id="IPR008928">
    <property type="entry name" value="6-hairpin_glycosidase_sf"/>
</dbReference>
<dbReference type="InterPro" id="IPR032790">
    <property type="entry name" value="GDE_C"/>
</dbReference>
<dbReference type="SUPFAM" id="SSF48208">
    <property type="entry name" value="Six-hairpin glycosidases"/>
    <property type="match status" value="1"/>
</dbReference>
<feature type="domain" description="Glycogen debranching enzyme C-terminal" evidence="1">
    <location>
        <begin position="271"/>
        <end position="621"/>
    </location>
</feature>
<dbReference type="PANTHER" id="PTHR10569">
    <property type="entry name" value="GLYCOGEN DEBRANCHING ENZYME"/>
    <property type="match status" value="1"/>
</dbReference>
<proteinExistence type="predicted"/>
<dbReference type="Pfam" id="PF12439">
    <property type="entry name" value="GDE_N"/>
    <property type="match status" value="1"/>
</dbReference>
<dbReference type="Proteomes" id="UP000662873">
    <property type="component" value="Chromosome"/>
</dbReference>
<dbReference type="InterPro" id="IPR024742">
    <property type="entry name" value="Glycogen_debranch_N"/>
</dbReference>
<dbReference type="Pfam" id="PF06202">
    <property type="entry name" value="GDE_C"/>
    <property type="match status" value="1"/>
</dbReference>
<dbReference type="GO" id="GO:0005980">
    <property type="term" value="P:glycogen catabolic process"/>
    <property type="evidence" value="ECO:0007669"/>
    <property type="project" value="InterPro"/>
</dbReference>
<gene>
    <name evidence="3" type="ORF">NPRO_18820</name>
</gene>
<dbReference type="AlphaFoldDB" id="A0A809S5J3"/>
<protein>
    <submittedName>
        <fullName evidence="3">Glycogen debranching protein</fullName>
    </submittedName>
</protein>
<dbReference type="GO" id="GO:0004134">
    <property type="term" value="F:4-alpha-glucanotransferase activity"/>
    <property type="evidence" value="ECO:0007669"/>
    <property type="project" value="InterPro"/>
</dbReference>
<dbReference type="KEGG" id="npy:NPRO_18820"/>
<evidence type="ECO:0000313" key="3">
    <source>
        <dbReference type="EMBL" id="BBO24287.1"/>
    </source>
</evidence>
<organism evidence="3 4">
    <name type="scientific">Candidatus Nitrosymbiomonas proteolyticus</name>
    <dbReference type="NCBI Taxonomy" id="2608984"/>
    <lineage>
        <taxon>Bacteria</taxon>
        <taxon>Bacillati</taxon>
        <taxon>Armatimonadota</taxon>
        <taxon>Armatimonadota incertae sedis</taxon>
        <taxon>Candidatus Nitrosymbiomonas</taxon>
    </lineage>
</organism>
<dbReference type="InterPro" id="IPR012341">
    <property type="entry name" value="6hp_glycosidase-like_sf"/>
</dbReference>
<evidence type="ECO:0000313" key="4">
    <source>
        <dbReference type="Proteomes" id="UP000662873"/>
    </source>
</evidence>
<dbReference type="GO" id="GO:0004135">
    <property type="term" value="F:amylo-alpha-1,6-glucosidase activity"/>
    <property type="evidence" value="ECO:0007669"/>
    <property type="project" value="InterPro"/>
</dbReference>